<dbReference type="Gene3D" id="3.90.1150.10">
    <property type="entry name" value="Aspartate Aminotransferase, domain 1"/>
    <property type="match status" value="1"/>
</dbReference>
<dbReference type="InParanoid" id="F1Z395"/>
<dbReference type="OrthoDB" id="9799304at2"/>
<dbReference type="PROSITE" id="PS00105">
    <property type="entry name" value="AA_TRANSFER_CLASS_1"/>
    <property type="match status" value="1"/>
</dbReference>
<dbReference type="GO" id="GO:0030170">
    <property type="term" value="F:pyridoxal phosphate binding"/>
    <property type="evidence" value="ECO:0007669"/>
    <property type="project" value="InterPro"/>
</dbReference>
<evidence type="ECO:0000313" key="5">
    <source>
        <dbReference type="EMBL" id="EGD60918.1"/>
    </source>
</evidence>
<dbReference type="Proteomes" id="UP000004728">
    <property type="component" value="Unassembled WGS sequence"/>
</dbReference>
<dbReference type="AlphaFoldDB" id="F1Z395"/>
<reference evidence="5 6" key="1">
    <citation type="journal article" date="2012" name="J. Bacteriol.">
        <title>Draft Genome Sequence of Novosphingobium nitrogenifigens Y88T.</title>
        <authorList>
            <person name="Strabala T.J."/>
            <person name="Macdonald L."/>
            <person name="Liu V."/>
            <person name="Smit A.M."/>
        </authorList>
    </citation>
    <scope>NUCLEOTIDE SEQUENCE [LARGE SCALE GENOMIC DNA]</scope>
    <source>
        <strain evidence="5 6">DSM 19370</strain>
    </source>
</reference>
<dbReference type="Gene3D" id="3.40.640.10">
    <property type="entry name" value="Type I PLP-dependent aspartate aminotransferase-like (Major domain)"/>
    <property type="match status" value="1"/>
</dbReference>
<dbReference type="InterPro" id="IPR015421">
    <property type="entry name" value="PyrdxlP-dep_Trfase_major"/>
</dbReference>
<proteinExistence type="inferred from homology"/>
<accession>F1Z395</accession>
<evidence type="ECO:0000256" key="2">
    <source>
        <dbReference type="ARBA" id="ARBA00022898"/>
    </source>
</evidence>
<dbReference type="Pfam" id="PF00155">
    <property type="entry name" value="Aminotran_1_2"/>
    <property type="match status" value="1"/>
</dbReference>
<dbReference type="STRING" id="983920.Y88_3422"/>
<evidence type="ECO:0000259" key="4">
    <source>
        <dbReference type="Pfam" id="PF00155"/>
    </source>
</evidence>
<keyword evidence="6" id="KW-1185">Reference proteome</keyword>
<sequence>MTQGFTQPFTGHGGSLDAARAWFGARPDHGPECWIDLSTGINPHAWPSPWREAEPLEIDWRRLPEESELRALETVAAAHFGLSPDHVCAVPGTELGMRMVGEMIAAPAFHLAPAYRTHGEMIADSRPLAREAIDEADGASLILANPNNPDGHLFDSETLFGLLARRGEGWLIVDEAFADTHPRQSVARAIADDCPLIVLRSFGKFFGLAGARVGFVLGPRPLLARLRRRMGAWPISAGALTLARAAYADTDWIADMRDRLADDADRLDAVLRTHGLSPRGACPLFRLVETPQAGVLFERLARQGILTRPFAEHPDRLRFGLAADESELARLDRALRHG</sequence>
<keyword evidence="3 5" id="KW-0808">Transferase</keyword>
<comment type="caution">
    <text evidence="5">The sequence shown here is derived from an EMBL/GenBank/DDBJ whole genome shotgun (WGS) entry which is preliminary data.</text>
</comment>
<gene>
    <name evidence="5" type="ORF">Y88_3422</name>
</gene>
<keyword evidence="3 5" id="KW-0032">Aminotransferase</keyword>
<dbReference type="InterPro" id="IPR015424">
    <property type="entry name" value="PyrdxlP-dep_Trfase"/>
</dbReference>
<dbReference type="InterPro" id="IPR015422">
    <property type="entry name" value="PyrdxlP-dep_Trfase_small"/>
</dbReference>
<dbReference type="PANTHER" id="PTHR42885">
    <property type="entry name" value="HISTIDINOL-PHOSPHATE AMINOTRANSFERASE-RELATED"/>
    <property type="match status" value="1"/>
</dbReference>
<keyword evidence="2" id="KW-0663">Pyridoxal phosphate</keyword>
<feature type="domain" description="Aminotransferase class I/classII large" evidence="4">
    <location>
        <begin position="131"/>
        <end position="331"/>
    </location>
</feature>
<comment type="cofactor">
    <cofactor evidence="1 3">
        <name>pyridoxal 5'-phosphate</name>
        <dbReference type="ChEBI" id="CHEBI:597326"/>
    </cofactor>
</comment>
<evidence type="ECO:0000256" key="3">
    <source>
        <dbReference type="RuleBase" id="RU000481"/>
    </source>
</evidence>
<dbReference type="HOGENOM" id="CLU_017584_3_4_5"/>
<dbReference type="EC" id="2.6.1.-" evidence="3"/>
<evidence type="ECO:0000256" key="1">
    <source>
        <dbReference type="ARBA" id="ARBA00001933"/>
    </source>
</evidence>
<dbReference type="PANTHER" id="PTHR42885:SF1">
    <property type="entry name" value="THREONINE-PHOSPHATE DECARBOXYLASE"/>
    <property type="match status" value="1"/>
</dbReference>
<evidence type="ECO:0000313" key="6">
    <source>
        <dbReference type="Proteomes" id="UP000004728"/>
    </source>
</evidence>
<dbReference type="CDD" id="cd00609">
    <property type="entry name" value="AAT_like"/>
    <property type="match status" value="1"/>
</dbReference>
<dbReference type="InterPro" id="IPR004839">
    <property type="entry name" value="Aminotransferase_I/II_large"/>
</dbReference>
<protein>
    <recommendedName>
        <fullName evidence="3">Aminotransferase</fullName>
        <ecNumber evidence="3">2.6.1.-</ecNumber>
    </recommendedName>
</protein>
<comment type="similarity">
    <text evidence="3">Belongs to the class-I pyridoxal-phosphate-dependent aminotransferase family.</text>
</comment>
<name>F1Z395_9SPHN</name>
<dbReference type="RefSeq" id="WP_008071987.1">
    <property type="nucleotide sequence ID" value="NZ_AQWK01000014.1"/>
</dbReference>
<dbReference type="InterPro" id="IPR004838">
    <property type="entry name" value="NHTrfase_class1_PyrdxlP-BS"/>
</dbReference>
<organism evidence="5 6">
    <name type="scientific">Novosphingobium nitrogenifigens DSM 19370</name>
    <dbReference type="NCBI Taxonomy" id="983920"/>
    <lineage>
        <taxon>Bacteria</taxon>
        <taxon>Pseudomonadati</taxon>
        <taxon>Pseudomonadota</taxon>
        <taxon>Alphaproteobacteria</taxon>
        <taxon>Sphingomonadales</taxon>
        <taxon>Sphingomonadaceae</taxon>
        <taxon>Novosphingobium</taxon>
    </lineage>
</organism>
<dbReference type="eggNOG" id="COG0079">
    <property type="taxonomic scope" value="Bacteria"/>
</dbReference>
<dbReference type="GO" id="GO:0008483">
    <property type="term" value="F:transaminase activity"/>
    <property type="evidence" value="ECO:0007669"/>
    <property type="project" value="UniProtKB-KW"/>
</dbReference>
<dbReference type="SUPFAM" id="SSF53383">
    <property type="entry name" value="PLP-dependent transferases"/>
    <property type="match status" value="1"/>
</dbReference>
<dbReference type="EMBL" id="AEWJ01000002">
    <property type="protein sequence ID" value="EGD60918.1"/>
    <property type="molecule type" value="Genomic_DNA"/>
</dbReference>